<protein>
    <recommendedName>
        <fullName evidence="1">Adaptor protein ClpS core domain-containing protein</fullName>
    </recommendedName>
</protein>
<organism evidence="2 3">
    <name type="scientific">Tetradesmus obliquus</name>
    <name type="common">Green alga</name>
    <name type="synonym">Acutodesmus obliquus</name>
    <dbReference type="NCBI Taxonomy" id="3088"/>
    <lineage>
        <taxon>Eukaryota</taxon>
        <taxon>Viridiplantae</taxon>
        <taxon>Chlorophyta</taxon>
        <taxon>core chlorophytes</taxon>
        <taxon>Chlorophyceae</taxon>
        <taxon>CS clade</taxon>
        <taxon>Sphaeropleales</taxon>
        <taxon>Scenedesmaceae</taxon>
        <taxon>Tetradesmus</taxon>
    </lineage>
</organism>
<dbReference type="EMBL" id="FNXT01001011">
    <property type="protein sequence ID" value="SZX70810.1"/>
    <property type="molecule type" value="Genomic_DNA"/>
</dbReference>
<dbReference type="InterPro" id="IPR014719">
    <property type="entry name" value="Ribosomal_bL12_C/ClpS-like"/>
</dbReference>
<evidence type="ECO:0000313" key="3">
    <source>
        <dbReference type="Proteomes" id="UP000256970"/>
    </source>
</evidence>
<dbReference type="InterPro" id="IPR003769">
    <property type="entry name" value="ClpS_core"/>
</dbReference>
<name>A0A383W0V1_TETOB</name>
<dbReference type="SUPFAM" id="SSF54736">
    <property type="entry name" value="ClpS-like"/>
    <property type="match status" value="1"/>
</dbReference>
<evidence type="ECO:0000259" key="1">
    <source>
        <dbReference type="Pfam" id="PF02617"/>
    </source>
</evidence>
<dbReference type="GO" id="GO:0006508">
    <property type="term" value="P:proteolysis"/>
    <property type="evidence" value="ECO:0007669"/>
    <property type="project" value="InterPro"/>
</dbReference>
<dbReference type="InterPro" id="IPR022935">
    <property type="entry name" value="ClpS"/>
</dbReference>
<dbReference type="AlphaFoldDB" id="A0A383W0V1"/>
<accession>A0A383W0V1</accession>
<feature type="domain" description="Adaptor protein ClpS core" evidence="1">
    <location>
        <begin position="76"/>
        <end position="142"/>
    </location>
</feature>
<dbReference type="PANTHER" id="PTHR33473">
    <property type="entry name" value="ATP-DEPENDENT CLP PROTEASE ADAPTER PROTEIN CLPS1, CHLOROPLASTIC"/>
    <property type="match status" value="1"/>
</dbReference>
<dbReference type="Proteomes" id="UP000256970">
    <property type="component" value="Unassembled WGS sequence"/>
</dbReference>
<proteinExistence type="inferred from homology"/>
<dbReference type="Pfam" id="PF02617">
    <property type="entry name" value="ClpS"/>
    <property type="match status" value="1"/>
</dbReference>
<dbReference type="Gene3D" id="3.30.1390.10">
    <property type="match status" value="1"/>
</dbReference>
<dbReference type="GO" id="GO:0030163">
    <property type="term" value="P:protein catabolic process"/>
    <property type="evidence" value="ECO:0007669"/>
    <property type="project" value="InterPro"/>
</dbReference>
<dbReference type="PANTHER" id="PTHR33473:SF17">
    <property type="entry name" value="ATP-DEPENDENT CLP PROTEASE ADAPTER PROTEIN CLPS1, CHLOROPLASTIC"/>
    <property type="match status" value="1"/>
</dbReference>
<dbReference type="HAMAP" id="MF_00302">
    <property type="entry name" value="ClpS"/>
    <property type="match status" value="1"/>
</dbReference>
<evidence type="ECO:0000313" key="2">
    <source>
        <dbReference type="EMBL" id="SZX70810.1"/>
    </source>
</evidence>
<dbReference type="STRING" id="3088.A0A383W0V1"/>
<sequence>MLLQSASSGVSSACNCTRSRARVKAFSRAHFATTRLVQPAGSRKQLHVVAAGKGGLLDNPTITTPNIEKGTESSKKKPPIYKVMLHNDNYNRREYVVKILLKTVEGLTVDDAVNVMQEAHETGVAMVVACAQDKAESYVESMRLNGLIASMEPGH</sequence>
<reference evidence="2 3" key="1">
    <citation type="submission" date="2016-10" db="EMBL/GenBank/DDBJ databases">
        <authorList>
            <person name="Cai Z."/>
        </authorList>
    </citation>
    <scope>NUCLEOTIDE SEQUENCE [LARGE SCALE GENOMIC DNA]</scope>
</reference>
<gene>
    <name evidence="2" type="ORF">BQ4739_LOCUS10978</name>
</gene>
<keyword evidence="3" id="KW-1185">Reference proteome</keyword>